<dbReference type="PANTHER" id="PTHR43420:SF47">
    <property type="entry name" value="N-ACETYLTRANSFERASE DOMAIN-CONTAINING PROTEIN"/>
    <property type="match status" value="1"/>
</dbReference>
<keyword evidence="5" id="KW-1185">Reference proteome</keyword>
<dbReference type="Proteomes" id="UP001623661">
    <property type="component" value="Unassembled WGS sequence"/>
</dbReference>
<proteinExistence type="predicted"/>
<feature type="domain" description="N-acetyltransferase" evidence="3">
    <location>
        <begin position="1"/>
        <end position="164"/>
    </location>
</feature>
<dbReference type="InterPro" id="IPR016181">
    <property type="entry name" value="Acyl_CoA_acyltransferase"/>
</dbReference>
<dbReference type="CDD" id="cd04301">
    <property type="entry name" value="NAT_SF"/>
    <property type="match status" value="1"/>
</dbReference>
<dbReference type="Gene3D" id="3.40.630.30">
    <property type="match status" value="1"/>
</dbReference>
<sequence length="164" mass="19354">MIIRKSGFDDLNIIVNIFKNAIKTMNENNIYQWDEIYPNDEILKQDVLKNQMYVGIRDDIIVSVVVINNESDQEYENGNWQYDNTKFAIVHRLCVNPIYQNQRIGKETMSMIENLLLKMGVQSIRLDAFSQNPYALKMYETLGYKKVGEANWRKGLFYLLEKKL</sequence>
<evidence type="ECO:0000256" key="1">
    <source>
        <dbReference type="ARBA" id="ARBA00022679"/>
    </source>
</evidence>
<comment type="caution">
    <text evidence="4">The sequence shown here is derived from an EMBL/GenBank/DDBJ whole genome shotgun (WGS) entry which is preliminary data.</text>
</comment>
<evidence type="ECO:0000256" key="2">
    <source>
        <dbReference type="ARBA" id="ARBA00023315"/>
    </source>
</evidence>
<dbReference type="GO" id="GO:0016746">
    <property type="term" value="F:acyltransferase activity"/>
    <property type="evidence" value="ECO:0007669"/>
    <property type="project" value="UniProtKB-KW"/>
</dbReference>
<dbReference type="RefSeq" id="WP_406764022.1">
    <property type="nucleotide sequence ID" value="NZ_JBJHZY010000001.1"/>
</dbReference>
<accession>A0ABW8TPF8</accession>
<reference evidence="4 5" key="1">
    <citation type="submission" date="2024-11" db="EMBL/GenBank/DDBJ databases">
        <authorList>
            <person name="Heng Y.C."/>
            <person name="Lim A.C.H."/>
            <person name="Lee J.K.Y."/>
            <person name="Kittelmann S."/>
        </authorList>
    </citation>
    <scope>NUCLEOTIDE SEQUENCE [LARGE SCALE GENOMIC DNA]</scope>
    <source>
        <strain evidence="4 5">WILCCON 0202</strain>
    </source>
</reference>
<evidence type="ECO:0000313" key="4">
    <source>
        <dbReference type="EMBL" id="MFL0267418.1"/>
    </source>
</evidence>
<keyword evidence="1 4" id="KW-0808">Transferase</keyword>
<dbReference type="EC" id="2.3.1.-" evidence="4"/>
<keyword evidence="2 4" id="KW-0012">Acyltransferase</keyword>
<dbReference type="EMBL" id="JBJHZY010000001">
    <property type="protein sequence ID" value="MFL0267418.1"/>
    <property type="molecule type" value="Genomic_DNA"/>
</dbReference>
<dbReference type="Pfam" id="PF13673">
    <property type="entry name" value="Acetyltransf_10"/>
    <property type="match status" value="1"/>
</dbReference>
<dbReference type="PANTHER" id="PTHR43420">
    <property type="entry name" value="ACETYLTRANSFERASE"/>
    <property type="match status" value="1"/>
</dbReference>
<gene>
    <name evidence="4" type="ORF">ACJDUH_04820</name>
</gene>
<evidence type="ECO:0000313" key="5">
    <source>
        <dbReference type="Proteomes" id="UP001623661"/>
    </source>
</evidence>
<dbReference type="SUPFAM" id="SSF55729">
    <property type="entry name" value="Acyl-CoA N-acyltransferases (Nat)"/>
    <property type="match status" value="1"/>
</dbReference>
<dbReference type="InterPro" id="IPR050680">
    <property type="entry name" value="YpeA/RimI_acetyltransf"/>
</dbReference>
<dbReference type="InterPro" id="IPR000182">
    <property type="entry name" value="GNAT_dom"/>
</dbReference>
<name>A0ABW8TPF8_9CLOT</name>
<organism evidence="4 5">
    <name type="scientific">Candidatus Clostridium radicumherbarum</name>
    <dbReference type="NCBI Taxonomy" id="3381662"/>
    <lineage>
        <taxon>Bacteria</taxon>
        <taxon>Bacillati</taxon>
        <taxon>Bacillota</taxon>
        <taxon>Clostridia</taxon>
        <taxon>Eubacteriales</taxon>
        <taxon>Clostridiaceae</taxon>
        <taxon>Clostridium</taxon>
    </lineage>
</organism>
<dbReference type="PROSITE" id="PS51186">
    <property type="entry name" value="GNAT"/>
    <property type="match status" value="1"/>
</dbReference>
<evidence type="ECO:0000259" key="3">
    <source>
        <dbReference type="PROSITE" id="PS51186"/>
    </source>
</evidence>
<protein>
    <submittedName>
        <fullName evidence="4">GNAT family N-acetyltransferase</fullName>
        <ecNumber evidence="4">2.3.1.-</ecNumber>
    </submittedName>
</protein>